<name>A0A437PAV3_9HYPH</name>
<protein>
    <submittedName>
        <fullName evidence="4">Glyoxylate/hydroxypyruvate reductase A</fullName>
    </submittedName>
</protein>
<dbReference type="GO" id="GO:0016491">
    <property type="term" value="F:oxidoreductase activity"/>
    <property type="evidence" value="ECO:0007669"/>
    <property type="project" value="UniProtKB-KW"/>
</dbReference>
<dbReference type="EMBL" id="SACP01000006">
    <property type="protein sequence ID" value="RVU19406.1"/>
    <property type="molecule type" value="Genomic_DNA"/>
</dbReference>
<dbReference type="InterPro" id="IPR036291">
    <property type="entry name" value="NAD(P)-bd_dom_sf"/>
</dbReference>
<dbReference type="PANTHER" id="PTHR43333">
    <property type="entry name" value="2-HACID_DH_C DOMAIN-CONTAINING PROTEIN"/>
    <property type="match status" value="1"/>
</dbReference>
<dbReference type="GO" id="GO:0051287">
    <property type="term" value="F:NAD binding"/>
    <property type="evidence" value="ECO:0007669"/>
    <property type="project" value="InterPro"/>
</dbReference>
<dbReference type="AlphaFoldDB" id="A0A437PAV3"/>
<dbReference type="SUPFAM" id="SSF51735">
    <property type="entry name" value="NAD(P)-binding Rossmann-fold domains"/>
    <property type="match status" value="1"/>
</dbReference>
<dbReference type="OrthoDB" id="9787219at2"/>
<comment type="caution">
    <text evidence="4">The sequence shown here is derived from an EMBL/GenBank/DDBJ whole genome shotgun (WGS) entry which is preliminary data.</text>
</comment>
<dbReference type="Proteomes" id="UP000286997">
    <property type="component" value="Unassembled WGS sequence"/>
</dbReference>
<dbReference type="PANTHER" id="PTHR43333:SF1">
    <property type="entry name" value="D-ISOMER SPECIFIC 2-HYDROXYACID DEHYDROGENASE NAD-BINDING DOMAIN-CONTAINING PROTEIN"/>
    <property type="match status" value="1"/>
</dbReference>
<sequence>MRCVLLSDTLDLRALFGPALAAVADRVEIVDHPAEHPDDVRLALGWNPPQDAFARYPNLAAICSIGAGADNLLACPGLPESVAVVRVVDPDQARAMSHFVLWHLIGHQRRFSAYAENQRAGRWQRLGQRAAAEVPVGILGYGRIGRQVAADIAALGFPVAAWSRSPGADEPGLARHHGADGLAALLARTEVLVNLLPLTPETTGLLDAARLRRLRPGAFLIHVGRGPQLVEADLLAALDDGTLAGAALDVFAREPLDAGHPFWRHPRIAVTPHEACDASDAAVAAAVAATAEALEAGRPIPHAVDRMRGY</sequence>
<dbReference type="Pfam" id="PF02826">
    <property type="entry name" value="2-Hacid_dh_C"/>
    <property type="match status" value="1"/>
</dbReference>
<keyword evidence="5" id="KW-1185">Reference proteome</keyword>
<evidence type="ECO:0000259" key="3">
    <source>
        <dbReference type="Pfam" id="PF02826"/>
    </source>
</evidence>
<dbReference type="RefSeq" id="WP_127728341.1">
    <property type="nucleotide sequence ID" value="NZ_SACP01000006.1"/>
</dbReference>
<gene>
    <name evidence="4" type="ORF">EOE48_08380</name>
</gene>
<dbReference type="InterPro" id="IPR006140">
    <property type="entry name" value="D-isomer_DH_NAD-bd"/>
</dbReference>
<feature type="domain" description="D-isomer specific 2-hydroxyacid dehydrogenase NAD-binding" evidence="3">
    <location>
        <begin position="102"/>
        <end position="274"/>
    </location>
</feature>
<proteinExistence type="predicted"/>
<accession>A0A437PAV3</accession>
<organism evidence="4 5">
    <name type="scientific">Methylobacterium oryzihabitans</name>
    <dbReference type="NCBI Taxonomy" id="2499852"/>
    <lineage>
        <taxon>Bacteria</taxon>
        <taxon>Pseudomonadati</taxon>
        <taxon>Pseudomonadota</taxon>
        <taxon>Alphaproteobacteria</taxon>
        <taxon>Hyphomicrobiales</taxon>
        <taxon>Methylobacteriaceae</taxon>
        <taxon>Methylobacterium</taxon>
    </lineage>
</organism>
<evidence type="ECO:0000256" key="1">
    <source>
        <dbReference type="ARBA" id="ARBA00023002"/>
    </source>
</evidence>
<keyword evidence="1" id="KW-0560">Oxidoreductase</keyword>
<dbReference type="SUPFAM" id="SSF52283">
    <property type="entry name" value="Formate/glycerate dehydrogenase catalytic domain-like"/>
    <property type="match status" value="1"/>
</dbReference>
<evidence type="ECO:0000313" key="4">
    <source>
        <dbReference type="EMBL" id="RVU19406.1"/>
    </source>
</evidence>
<evidence type="ECO:0000313" key="5">
    <source>
        <dbReference type="Proteomes" id="UP000286997"/>
    </source>
</evidence>
<dbReference type="Gene3D" id="3.40.50.720">
    <property type="entry name" value="NAD(P)-binding Rossmann-like Domain"/>
    <property type="match status" value="2"/>
</dbReference>
<evidence type="ECO:0000256" key="2">
    <source>
        <dbReference type="ARBA" id="ARBA00023027"/>
    </source>
</evidence>
<keyword evidence="2" id="KW-0520">NAD</keyword>
<keyword evidence="4" id="KW-0670">Pyruvate</keyword>
<reference evidence="4 5" key="1">
    <citation type="submission" date="2019-01" db="EMBL/GenBank/DDBJ databases">
        <authorList>
            <person name="Chen W.-M."/>
        </authorList>
    </citation>
    <scope>NUCLEOTIDE SEQUENCE [LARGE SCALE GENOMIC DNA]</scope>
    <source>
        <strain evidence="4 5">TER-1</strain>
    </source>
</reference>
<dbReference type="CDD" id="cd12164">
    <property type="entry name" value="GDH_like_2"/>
    <property type="match status" value="1"/>
</dbReference>